<keyword evidence="3" id="KW-0812">Transmembrane</keyword>
<evidence type="ECO:0008006" key="6">
    <source>
        <dbReference type="Google" id="ProtNLM"/>
    </source>
</evidence>
<name>A0A940WZZ4_9BACI</name>
<protein>
    <recommendedName>
        <fullName evidence="6">Swarming motility protein SwrB</fullName>
    </recommendedName>
</protein>
<keyword evidence="3" id="KW-1133">Transmembrane helix</keyword>
<evidence type="ECO:0000256" key="3">
    <source>
        <dbReference type="SAM" id="Phobius"/>
    </source>
</evidence>
<keyword evidence="5" id="KW-1185">Reference proteome</keyword>
<accession>A0A940WZZ4</accession>
<feature type="compositionally biased region" description="Basic and acidic residues" evidence="2">
    <location>
        <begin position="68"/>
        <end position="77"/>
    </location>
</feature>
<sequence>MNTLLITISLVLHGFTFMWIFTLMQRMQQPNETSKQEMKELKHELEDMLLAYTSEIKEENERLLSEIQTKDKKEAKQEPVIQKVQQPSPKPYQQQRYKKEIVEDKRYDEYVPPIDVTLEEQYEQSDTTKVLELSKQGLTTDQIAKRLEMGKGEVELLLKFHQ</sequence>
<proteinExistence type="predicted"/>
<dbReference type="Pfam" id="PF19610">
    <property type="entry name" value="DUF6115"/>
    <property type="match status" value="1"/>
</dbReference>
<dbReference type="AlphaFoldDB" id="A0A940WZZ4"/>
<feature type="region of interest" description="Disordered" evidence="2">
    <location>
        <begin position="68"/>
        <end position="96"/>
    </location>
</feature>
<dbReference type="InterPro" id="IPR046118">
    <property type="entry name" value="DUF6115"/>
</dbReference>
<comment type="caution">
    <text evidence="4">The sequence shown here is derived from an EMBL/GenBank/DDBJ whole genome shotgun (WGS) entry which is preliminary data.</text>
</comment>
<feature type="compositionally biased region" description="Polar residues" evidence="2">
    <location>
        <begin position="83"/>
        <end position="95"/>
    </location>
</feature>
<evidence type="ECO:0000256" key="1">
    <source>
        <dbReference type="SAM" id="Coils"/>
    </source>
</evidence>
<gene>
    <name evidence="4" type="ORF">J7W16_12800</name>
</gene>
<dbReference type="EMBL" id="JAGKSQ010000005">
    <property type="protein sequence ID" value="MBP3952011.1"/>
    <property type="molecule type" value="Genomic_DNA"/>
</dbReference>
<evidence type="ECO:0000313" key="4">
    <source>
        <dbReference type="EMBL" id="MBP3952011.1"/>
    </source>
</evidence>
<organism evidence="4 5">
    <name type="scientific">Halalkalibacter suaedae</name>
    <dbReference type="NCBI Taxonomy" id="2822140"/>
    <lineage>
        <taxon>Bacteria</taxon>
        <taxon>Bacillati</taxon>
        <taxon>Bacillota</taxon>
        <taxon>Bacilli</taxon>
        <taxon>Bacillales</taxon>
        <taxon>Bacillaceae</taxon>
        <taxon>Halalkalibacter</taxon>
    </lineage>
</organism>
<evidence type="ECO:0000256" key="2">
    <source>
        <dbReference type="SAM" id="MobiDB-lite"/>
    </source>
</evidence>
<evidence type="ECO:0000313" key="5">
    <source>
        <dbReference type="Proteomes" id="UP000678228"/>
    </source>
</evidence>
<reference evidence="4" key="1">
    <citation type="submission" date="2021-03" db="EMBL/GenBank/DDBJ databases">
        <title>Bacillus suaedae sp. nov., isolated from Suaeda aralocaspica.</title>
        <authorList>
            <person name="Lei R.F.R."/>
        </authorList>
    </citation>
    <scope>NUCLEOTIDE SEQUENCE</scope>
    <source>
        <strain evidence="4">YZJH907-2</strain>
    </source>
</reference>
<keyword evidence="3" id="KW-0472">Membrane</keyword>
<feature type="coiled-coil region" evidence="1">
    <location>
        <begin position="31"/>
        <end position="62"/>
    </location>
</feature>
<dbReference type="Proteomes" id="UP000678228">
    <property type="component" value="Unassembled WGS sequence"/>
</dbReference>
<feature type="transmembrane region" description="Helical" evidence="3">
    <location>
        <begin position="6"/>
        <end position="24"/>
    </location>
</feature>
<dbReference type="RefSeq" id="WP_210597714.1">
    <property type="nucleotide sequence ID" value="NZ_JAGKSQ010000005.1"/>
</dbReference>
<keyword evidence="1" id="KW-0175">Coiled coil</keyword>